<feature type="compositionally biased region" description="Low complexity" evidence="1">
    <location>
        <begin position="360"/>
        <end position="381"/>
    </location>
</feature>
<reference evidence="3 4" key="1">
    <citation type="submission" date="2009-11" db="EMBL/GenBank/DDBJ databases">
        <title>Annotation of Allomyces macrogynus ATCC 38327.</title>
        <authorList>
            <consortium name="The Broad Institute Genome Sequencing Platform"/>
            <person name="Russ C."/>
            <person name="Cuomo C."/>
            <person name="Burger G."/>
            <person name="Gray M.W."/>
            <person name="Holland P.W.H."/>
            <person name="King N."/>
            <person name="Lang F.B.F."/>
            <person name="Roger A.J."/>
            <person name="Ruiz-Trillo I."/>
            <person name="Young S.K."/>
            <person name="Zeng Q."/>
            <person name="Gargeya S."/>
            <person name="Fitzgerald M."/>
            <person name="Haas B."/>
            <person name="Abouelleil A."/>
            <person name="Alvarado L."/>
            <person name="Arachchi H.M."/>
            <person name="Berlin A."/>
            <person name="Chapman S.B."/>
            <person name="Gearin G."/>
            <person name="Goldberg J."/>
            <person name="Griggs A."/>
            <person name="Gujja S."/>
            <person name="Hansen M."/>
            <person name="Heiman D."/>
            <person name="Howarth C."/>
            <person name="Larimer J."/>
            <person name="Lui A."/>
            <person name="MacDonald P.J.P."/>
            <person name="McCowen C."/>
            <person name="Montmayeur A."/>
            <person name="Murphy C."/>
            <person name="Neiman D."/>
            <person name="Pearson M."/>
            <person name="Priest M."/>
            <person name="Roberts A."/>
            <person name="Saif S."/>
            <person name="Shea T."/>
            <person name="Sisk P."/>
            <person name="Stolte C."/>
            <person name="Sykes S."/>
            <person name="Wortman J."/>
            <person name="Nusbaum C."/>
            <person name="Birren B."/>
        </authorList>
    </citation>
    <scope>NUCLEOTIDE SEQUENCE [LARGE SCALE GENOMIC DNA]</scope>
    <source>
        <strain evidence="3 4">ATCC 38327</strain>
    </source>
</reference>
<dbReference type="OrthoDB" id="5597043at2759"/>
<keyword evidence="2" id="KW-1133">Transmembrane helix</keyword>
<name>A0A0L0SDA5_ALLM3</name>
<evidence type="ECO:0000256" key="1">
    <source>
        <dbReference type="SAM" id="MobiDB-lite"/>
    </source>
</evidence>
<dbReference type="VEuPathDB" id="FungiDB:AMAG_05805"/>
<keyword evidence="4" id="KW-1185">Reference proteome</keyword>
<protein>
    <submittedName>
        <fullName evidence="3">Uncharacterized protein</fullName>
    </submittedName>
</protein>
<reference evidence="4" key="2">
    <citation type="submission" date="2009-11" db="EMBL/GenBank/DDBJ databases">
        <title>The Genome Sequence of Allomyces macrogynus strain ATCC 38327.</title>
        <authorList>
            <consortium name="The Broad Institute Genome Sequencing Platform"/>
            <person name="Russ C."/>
            <person name="Cuomo C."/>
            <person name="Shea T."/>
            <person name="Young S.K."/>
            <person name="Zeng Q."/>
            <person name="Koehrsen M."/>
            <person name="Haas B."/>
            <person name="Borodovsky M."/>
            <person name="Guigo R."/>
            <person name="Alvarado L."/>
            <person name="Berlin A."/>
            <person name="Borenstein D."/>
            <person name="Chen Z."/>
            <person name="Engels R."/>
            <person name="Freedman E."/>
            <person name="Gellesch M."/>
            <person name="Goldberg J."/>
            <person name="Griggs A."/>
            <person name="Gujja S."/>
            <person name="Heiman D."/>
            <person name="Hepburn T."/>
            <person name="Howarth C."/>
            <person name="Jen D."/>
            <person name="Larson L."/>
            <person name="Lewis B."/>
            <person name="Mehta T."/>
            <person name="Park D."/>
            <person name="Pearson M."/>
            <person name="Roberts A."/>
            <person name="Saif S."/>
            <person name="Shenoy N."/>
            <person name="Sisk P."/>
            <person name="Stolte C."/>
            <person name="Sykes S."/>
            <person name="Walk T."/>
            <person name="White J."/>
            <person name="Yandava C."/>
            <person name="Burger G."/>
            <person name="Gray M.W."/>
            <person name="Holland P.W.H."/>
            <person name="King N."/>
            <person name="Lang F.B.F."/>
            <person name="Roger A.J."/>
            <person name="Ruiz-Trillo I."/>
            <person name="Lander E."/>
            <person name="Nusbaum C."/>
        </authorList>
    </citation>
    <scope>NUCLEOTIDE SEQUENCE [LARGE SCALE GENOMIC DNA]</scope>
    <source>
        <strain evidence="4">ATCC 38327</strain>
    </source>
</reference>
<proteinExistence type="predicted"/>
<keyword evidence="2" id="KW-0472">Membrane</keyword>
<feature type="region of interest" description="Disordered" evidence="1">
    <location>
        <begin position="348"/>
        <end position="381"/>
    </location>
</feature>
<dbReference type="Proteomes" id="UP000054350">
    <property type="component" value="Unassembled WGS sequence"/>
</dbReference>
<feature type="transmembrane region" description="Helical" evidence="2">
    <location>
        <begin position="163"/>
        <end position="185"/>
    </location>
</feature>
<sequence>MFMPLFRAATRVLDVAPRAPSRAATSRAATSRPARPSRPHPAAAQSRASTPTESAGPSPAVLTPRSRSASRTPSPPDDTPRTVERPAVLVEFDPSVMRYRAPTTWPTAFAERLPLADVTARLERLSIVAARLTPSPFVHIVPLLAPWLVITPVLIMMRSGVEGPWSAIIVLATVLFFASMILGPMHSHQLLNKRHDQIKAMLHQYTADDAINGARMLAWRFQAPPALPASWAEYDLDLTEEMSLEIVLLAPSDIIDDNYNVVSLETLLPHVIDDLDAIVALDPPPTYTACDPEKPPEYAAAVRALDAEYELHLDVPLAAMAEGERSRGGTARSDVELLAHVIVTVDLEPGSDGGDGQDLGVSNEGEVAEESAASGADVGAK</sequence>
<dbReference type="AlphaFoldDB" id="A0A0L0SDA5"/>
<dbReference type="EMBL" id="GG745336">
    <property type="protein sequence ID" value="KNE60414.1"/>
    <property type="molecule type" value="Genomic_DNA"/>
</dbReference>
<evidence type="ECO:0000256" key="2">
    <source>
        <dbReference type="SAM" id="Phobius"/>
    </source>
</evidence>
<accession>A0A0L0SDA5</accession>
<evidence type="ECO:0000313" key="3">
    <source>
        <dbReference type="EMBL" id="KNE60414.1"/>
    </source>
</evidence>
<feature type="compositionally biased region" description="Low complexity" evidence="1">
    <location>
        <begin position="63"/>
        <end position="72"/>
    </location>
</feature>
<organism evidence="3 4">
    <name type="scientific">Allomyces macrogynus (strain ATCC 38327)</name>
    <name type="common">Allomyces javanicus var. macrogynus</name>
    <dbReference type="NCBI Taxonomy" id="578462"/>
    <lineage>
        <taxon>Eukaryota</taxon>
        <taxon>Fungi</taxon>
        <taxon>Fungi incertae sedis</taxon>
        <taxon>Blastocladiomycota</taxon>
        <taxon>Blastocladiomycetes</taxon>
        <taxon>Blastocladiales</taxon>
        <taxon>Blastocladiaceae</taxon>
        <taxon>Allomyces</taxon>
    </lineage>
</organism>
<feature type="region of interest" description="Disordered" evidence="1">
    <location>
        <begin position="13"/>
        <end position="86"/>
    </location>
</feature>
<evidence type="ECO:0000313" key="4">
    <source>
        <dbReference type="Proteomes" id="UP000054350"/>
    </source>
</evidence>
<feature type="transmembrane region" description="Helical" evidence="2">
    <location>
        <begin position="137"/>
        <end position="157"/>
    </location>
</feature>
<keyword evidence="2" id="KW-0812">Transmembrane</keyword>
<gene>
    <name evidence="3" type="ORF">AMAG_05805</name>
</gene>
<feature type="compositionally biased region" description="Low complexity" evidence="1">
    <location>
        <begin position="16"/>
        <end position="49"/>
    </location>
</feature>